<dbReference type="PATRIC" id="fig|1330534.3.peg.2612"/>
<gene>
    <name evidence="1" type="ORF">L323_13165</name>
</gene>
<evidence type="ECO:0000313" key="2">
    <source>
        <dbReference type="Proteomes" id="UP000016860"/>
    </source>
</evidence>
<dbReference type="STRING" id="1330534.L323_13165"/>
<evidence type="ECO:0000313" key="1">
    <source>
        <dbReference type="EMBL" id="EPR10535.1"/>
    </source>
</evidence>
<reference evidence="1 2" key="1">
    <citation type="journal article" date="2013" name="Genome Announc.">
        <title>Draft Genome Sequence of the Cellulolytic Bacterium Clostridium papyrosolvens C7 (ATCC 700395).</title>
        <authorList>
            <person name="Zepeda V."/>
            <person name="Dassa B."/>
            <person name="Borovok I."/>
            <person name="Lamed R."/>
            <person name="Bayer E.A."/>
            <person name="Cate J.H."/>
        </authorList>
    </citation>
    <scope>NUCLEOTIDE SEQUENCE [LARGE SCALE GENOMIC DNA]</scope>
    <source>
        <strain evidence="1 2">C7</strain>
    </source>
</reference>
<sequence length="103" mass="12254">MFYDKTEVFCYDFNEKRIYLTETEMNEKDSVNYNDKAFLYADINLSKKSSTDNLKKMYTNKKASNGRKQTEGIYNSAKNIIKDSTQRYVEIFGVMSQLIYYQK</sequence>
<dbReference type="Proteomes" id="UP000016860">
    <property type="component" value="Unassembled WGS sequence"/>
</dbReference>
<protein>
    <submittedName>
        <fullName evidence="1">Uncharacterized protein</fullName>
    </submittedName>
</protein>
<organism evidence="1 2">
    <name type="scientific">Ruminiclostridium papyrosolvens C7</name>
    <dbReference type="NCBI Taxonomy" id="1330534"/>
    <lineage>
        <taxon>Bacteria</taxon>
        <taxon>Bacillati</taxon>
        <taxon>Bacillota</taxon>
        <taxon>Clostridia</taxon>
        <taxon>Eubacteriales</taxon>
        <taxon>Oscillospiraceae</taxon>
        <taxon>Ruminiclostridium</taxon>
    </lineage>
</organism>
<dbReference type="RefSeq" id="WP_020816107.1">
    <property type="nucleotide sequence ID" value="NZ_ATAY01000063.1"/>
</dbReference>
<dbReference type="EMBL" id="ATAY01000063">
    <property type="protein sequence ID" value="EPR10535.1"/>
    <property type="molecule type" value="Genomic_DNA"/>
</dbReference>
<proteinExistence type="predicted"/>
<accession>U4R1I4</accession>
<name>U4R1I4_9FIRM</name>
<comment type="caution">
    <text evidence="1">The sequence shown here is derived from an EMBL/GenBank/DDBJ whole genome shotgun (WGS) entry which is preliminary data.</text>
</comment>
<dbReference type="AlphaFoldDB" id="U4R1I4"/>